<keyword evidence="4" id="KW-0489">Methyltransferase</keyword>
<feature type="region of interest" description="Disordered" evidence="2">
    <location>
        <begin position="118"/>
        <end position="139"/>
    </location>
</feature>
<organism evidence="4">
    <name type="scientific">Arthrobacter saudimassiliensis</name>
    <dbReference type="NCBI Taxonomy" id="1461584"/>
    <lineage>
        <taxon>Bacteria</taxon>
        <taxon>Bacillati</taxon>
        <taxon>Actinomycetota</taxon>
        <taxon>Actinomycetes</taxon>
        <taxon>Micrococcales</taxon>
        <taxon>Micrococcaceae</taxon>
        <taxon>Arthrobacter</taxon>
    </lineage>
</organism>
<dbReference type="GO" id="GO:0032259">
    <property type="term" value="P:methylation"/>
    <property type="evidence" value="ECO:0007669"/>
    <property type="project" value="UniProtKB-KW"/>
</dbReference>
<dbReference type="InterPro" id="IPR014048">
    <property type="entry name" value="MethylDNA_cys_MeTrfase_DNA-bd"/>
</dbReference>
<dbReference type="CDD" id="cd06445">
    <property type="entry name" value="ATase"/>
    <property type="match status" value="1"/>
</dbReference>
<feature type="domain" description="Methylated-DNA-[protein]-cysteine S-methyltransferase DNA binding" evidence="3">
    <location>
        <begin position="7"/>
        <end position="75"/>
    </location>
</feature>
<evidence type="ECO:0000256" key="1">
    <source>
        <dbReference type="ARBA" id="ARBA00022763"/>
    </source>
</evidence>
<keyword evidence="4" id="KW-0808">Transferase</keyword>
<dbReference type="Pfam" id="PF01035">
    <property type="entry name" value="DNA_binding_1"/>
    <property type="match status" value="1"/>
</dbReference>
<dbReference type="EMBL" id="LN483071">
    <property type="protein sequence ID" value="CEA08700.1"/>
    <property type="molecule type" value="Genomic_DNA"/>
</dbReference>
<dbReference type="InterPro" id="IPR036388">
    <property type="entry name" value="WH-like_DNA-bd_sf"/>
</dbReference>
<name>A0A078MR21_9MICC</name>
<dbReference type="SUPFAM" id="SSF46767">
    <property type="entry name" value="Methylated DNA-protein cysteine methyltransferase, C-terminal domain"/>
    <property type="match status" value="1"/>
</dbReference>
<dbReference type="GO" id="GO:0008168">
    <property type="term" value="F:methyltransferase activity"/>
    <property type="evidence" value="ECO:0007669"/>
    <property type="project" value="UniProtKB-KW"/>
</dbReference>
<gene>
    <name evidence="4" type="ORF">BN1051_02058</name>
</gene>
<evidence type="ECO:0000259" key="3">
    <source>
        <dbReference type="Pfam" id="PF01035"/>
    </source>
</evidence>
<dbReference type="PANTHER" id="PTHR42942:SF1">
    <property type="entry name" value="ALKYLTRANSFERASE-LIKE PROTEIN 1"/>
    <property type="match status" value="1"/>
</dbReference>
<dbReference type="GO" id="GO:0006281">
    <property type="term" value="P:DNA repair"/>
    <property type="evidence" value="ECO:0007669"/>
    <property type="project" value="InterPro"/>
</dbReference>
<keyword evidence="1" id="KW-0227">DNA damage</keyword>
<reference evidence="4" key="1">
    <citation type="submission" date="2014-07" db="EMBL/GenBank/DDBJ databases">
        <authorList>
            <person name="Urmite Genomes Urmite Genomes"/>
        </authorList>
    </citation>
    <scope>NUCLEOTIDE SEQUENCE</scope>
    <source>
        <strain evidence="4">11W110_air</strain>
    </source>
</reference>
<evidence type="ECO:0000256" key="2">
    <source>
        <dbReference type="SAM" id="MobiDB-lite"/>
    </source>
</evidence>
<proteinExistence type="predicted"/>
<dbReference type="AlphaFoldDB" id="A0A078MR21"/>
<dbReference type="Gene3D" id="1.10.10.10">
    <property type="entry name" value="Winged helix-like DNA-binding domain superfamily/Winged helix DNA-binding domain"/>
    <property type="match status" value="1"/>
</dbReference>
<accession>A0A078MR21</accession>
<protein>
    <submittedName>
        <fullName evidence="4">6-O-methylguanine DNA methyltransferase, DNA binding domain</fullName>
    </submittedName>
</protein>
<evidence type="ECO:0000313" key="4">
    <source>
        <dbReference type="EMBL" id="CEA08700.1"/>
    </source>
</evidence>
<dbReference type="PATRIC" id="fig|1461584.3.peg.2034"/>
<sequence>MRTEYVEAVLALARLIPPGRVLAYGDLAELLGVGGPRQIGAVMSRYGSSVPWWRVLRASGQPPRCHEGRAREHYLAEDTPLHRGGEDAAECRVRMAAARWQPDDAAWDRIARLARQAAGTADVGSAPAVRGDEGNVSAP</sequence>
<dbReference type="InterPro" id="IPR036217">
    <property type="entry name" value="MethylDNA_cys_MeTrfase_DNAb"/>
</dbReference>
<dbReference type="PANTHER" id="PTHR42942">
    <property type="entry name" value="6-O-METHYLGUANINE DNA METHYLTRANSFERASE"/>
    <property type="match status" value="1"/>
</dbReference>
<dbReference type="InterPro" id="IPR052520">
    <property type="entry name" value="ATL_DNA_repair"/>
</dbReference>